<protein>
    <recommendedName>
        <fullName evidence="3">Tetratricopeptide repeat protein</fullName>
    </recommendedName>
</protein>
<evidence type="ECO:0008006" key="3">
    <source>
        <dbReference type="Google" id="ProtNLM"/>
    </source>
</evidence>
<name>M6W1N9_LEPBO</name>
<dbReference type="EMBL" id="AKWF02000065">
    <property type="protein sequence ID" value="EMO62985.1"/>
    <property type="molecule type" value="Genomic_DNA"/>
</dbReference>
<sequence length="221" mass="25573">MENTKKSKSFFSCNQVENQPNVLTEKQNQMRVWSQIKSNSFVIDPEKNFKVNANDFKKALNLLAFGIYKTGLNSISPLEADGVLEKLLFFSDPGTVEYEELLMKRGMLNYQLGKRDPSFLNKAIFYFSEISKSNLLEKGSVFESRLMIARAEIRRGQLDSALSELQQLETTLYTIDKAYRVTGSGRNDLVEDRKKLLRYVLRKKGRYEEADELYVEEDSLF</sequence>
<evidence type="ECO:0000313" key="1">
    <source>
        <dbReference type="EMBL" id="EMO62985.1"/>
    </source>
</evidence>
<dbReference type="Proteomes" id="UP000012159">
    <property type="component" value="Unassembled WGS sequence"/>
</dbReference>
<reference evidence="1 2" key="1">
    <citation type="submission" date="2013-01" db="EMBL/GenBank/DDBJ databases">
        <authorList>
            <person name="Harkins D.M."/>
            <person name="Durkin A.S."/>
            <person name="Brinkac L.M."/>
            <person name="Haft D.H."/>
            <person name="Selengut J.D."/>
            <person name="Sanka R."/>
            <person name="DePew J."/>
            <person name="Purushe J."/>
            <person name="Picardeau M."/>
            <person name="Werts C."/>
            <person name="Goarant C."/>
            <person name="Vinetz J.M."/>
            <person name="Sutton G.G."/>
            <person name="Nierman W.C."/>
            <person name="Fouts D.E."/>
        </authorList>
    </citation>
    <scope>NUCLEOTIDE SEQUENCE [LARGE SCALE GENOMIC DNA]</scope>
    <source>
        <strain evidence="1 2">200901868</strain>
    </source>
</reference>
<organism evidence="1 2">
    <name type="scientific">Leptospira borgpetersenii serovar Pomona str. 200901868</name>
    <dbReference type="NCBI Taxonomy" id="1192866"/>
    <lineage>
        <taxon>Bacteria</taxon>
        <taxon>Pseudomonadati</taxon>
        <taxon>Spirochaetota</taxon>
        <taxon>Spirochaetia</taxon>
        <taxon>Leptospirales</taxon>
        <taxon>Leptospiraceae</taxon>
        <taxon>Leptospira</taxon>
    </lineage>
</organism>
<proteinExistence type="predicted"/>
<evidence type="ECO:0000313" key="2">
    <source>
        <dbReference type="Proteomes" id="UP000012159"/>
    </source>
</evidence>
<gene>
    <name evidence="1" type="ORF">LEP1GSC133_4074</name>
</gene>
<dbReference type="AlphaFoldDB" id="M6W1N9"/>
<comment type="caution">
    <text evidence="1">The sequence shown here is derived from an EMBL/GenBank/DDBJ whole genome shotgun (WGS) entry which is preliminary data.</text>
</comment>
<dbReference type="STRING" id="1192866.LEP1GSC133_4074"/>
<accession>M6W1N9</accession>